<protein>
    <recommendedName>
        <fullName evidence="6">RING-type domain-containing protein</fullName>
    </recommendedName>
</protein>
<dbReference type="AlphaFoldDB" id="A0A9P4NME1"/>
<dbReference type="GO" id="GO:0016567">
    <property type="term" value="P:protein ubiquitination"/>
    <property type="evidence" value="ECO:0007669"/>
    <property type="project" value="TreeGrafter"/>
</dbReference>
<keyword evidence="2 4" id="KW-0863">Zinc-finger</keyword>
<evidence type="ECO:0000259" key="6">
    <source>
        <dbReference type="PROSITE" id="PS50089"/>
    </source>
</evidence>
<dbReference type="EMBL" id="MU007060">
    <property type="protein sequence ID" value="KAF2427407.1"/>
    <property type="molecule type" value="Genomic_DNA"/>
</dbReference>
<dbReference type="PANTHER" id="PTHR45969:SF69">
    <property type="entry name" value="FINGER DOMAIN PROTEIN, PUTATIVE (AFU_ORTHOLOGUE AFUA_3G12190)-RELATED"/>
    <property type="match status" value="1"/>
</dbReference>
<dbReference type="PANTHER" id="PTHR45969">
    <property type="entry name" value="RING ZINC FINGER PROTEIN-RELATED"/>
    <property type="match status" value="1"/>
</dbReference>
<reference evidence="7" key="1">
    <citation type="journal article" date="2020" name="Stud. Mycol.">
        <title>101 Dothideomycetes genomes: a test case for predicting lifestyles and emergence of pathogens.</title>
        <authorList>
            <person name="Haridas S."/>
            <person name="Albert R."/>
            <person name="Binder M."/>
            <person name="Bloem J."/>
            <person name="Labutti K."/>
            <person name="Salamov A."/>
            <person name="Andreopoulos B."/>
            <person name="Baker S."/>
            <person name="Barry K."/>
            <person name="Bills G."/>
            <person name="Bluhm B."/>
            <person name="Cannon C."/>
            <person name="Castanera R."/>
            <person name="Culley D."/>
            <person name="Daum C."/>
            <person name="Ezra D."/>
            <person name="Gonzalez J."/>
            <person name="Henrissat B."/>
            <person name="Kuo A."/>
            <person name="Liang C."/>
            <person name="Lipzen A."/>
            <person name="Lutzoni F."/>
            <person name="Magnuson J."/>
            <person name="Mondo S."/>
            <person name="Nolan M."/>
            <person name="Ohm R."/>
            <person name="Pangilinan J."/>
            <person name="Park H.-J."/>
            <person name="Ramirez L."/>
            <person name="Alfaro M."/>
            <person name="Sun H."/>
            <person name="Tritt A."/>
            <person name="Yoshinaga Y."/>
            <person name="Zwiers L.-H."/>
            <person name="Turgeon B."/>
            <person name="Goodwin S."/>
            <person name="Spatafora J."/>
            <person name="Crous P."/>
            <person name="Grigoriev I."/>
        </authorList>
    </citation>
    <scope>NUCLEOTIDE SEQUENCE</scope>
    <source>
        <strain evidence="7">CBS 130266</strain>
    </source>
</reference>
<feature type="domain" description="RING-type" evidence="6">
    <location>
        <begin position="117"/>
        <end position="165"/>
    </location>
</feature>
<gene>
    <name evidence="7" type="ORF">EJ08DRAFT_662942</name>
</gene>
<dbReference type="InterPro" id="IPR013083">
    <property type="entry name" value="Znf_RING/FYVE/PHD"/>
</dbReference>
<dbReference type="PROSITE" id="PS50089">
    <property type="entry name" value="ZF_RING_2"/>
    <property type="match status" value="1"/>
</dbReference>
<feature type="compositionally biased region" description="Acidic residues" evidence="5">
    <location>
        <begin position="82"/>
        <end position="94"/>
    </location>
</feature>
<evidence type="ECO:0000256" key="1">
    <source>
        <dbReference type="ARBA" id="ARBA00022723"/>
    </source>
</evidence>
<sequence>MSNHINKYSPWSQRTQSGNSTSTGSANHNQSIPTPTVPFTAQEPTPNGNLHQSSAMTTVQTSSNTTLMALPIPSESPPDQPLDLDEPMDLDELQEPPPATSAAEILATLRPPTTFDCNICKEECELKEIFTLRTICGHAFCYDCIQRWIKSRLDDRHPNSCPMCRTPMFVLEEWYADTDNFHREWLYRRLTGGPPPEDDPTRHLKTTSLSAMWEPILEEHNKTNLCNKKNLFYHRLVRKSLEEGYYMVSRQGILRELHGNRIIIKRYNENKEFSTTISILSNALEADFFDNITGDPCFPGIEWQMFLEEWAELHLKTLSVKAKKVMEHFIPRLLYGAAMDSTNVHEHFSVDEITSSPMGDHWVDDELFDSKSYYNEELRQDGVTLKKQKWMKGGDRTLRIVWNYDLE</sequence>
<organism evidence="7 8">
    <name type="scientific">Tothia fuscella</name>
    <dbReference type="NCBI Taxonomy" id="1048955"/>
    <lineage>
        <taxon>Eukaryota</taxon>
        <taxon>Fungi</taxon>
        <taxon>Dikarya</taxon>
        <taxon>Ascomycota</taxon>
        <taxon>Pezizomycotina</taxon>
        <taxon>Dothideomycetes</taxon>
        <taxon>Pleosporomycetidae</taxon>
        <taxon>Venturiales</taxon>
        <taxon>Cylindrosympodiaceae</taxon>
        <taxon>Tothia</taxon>
    </lineage>
</organism>
<dbReference type="InterPro" id="IPR017907">
    <property type="entry name" value="Znf_RING_CS"/>
</dbReference>
<dbReference type="Pfam" id="PF13639">
    <property type="entry name" value="zf-RING_2"/>
    <property type="match status" value="1"/>
</dbReference>
<keyword evidence="1" id="KW-0479">Metal-binding</keyword>
<evidence type="ECO:0000313" key="7">
    <source>
        <dbReference type="EMBL" id="KAF2427407.1"/>
    </source>
</evidence>
<dbReference type="Proteomes" id="UP000800235">
    <property type="component" value="Unassembled WGS sequence"/>
</dbReference>
<proteinExistence type="predicted"/>
<feature type="compositionally biased region" description="Polar residues" evidence="5">
    <location>
        <begin position="1"/>
        <end position="67"/>
    </location>
</feature>
<keyword evidence="3" id="KW-0862">Zinc</keyword>
<evidence type="ECO:0000256" key="4">
    <source>
        <dbReference type="PROSITE-ProRule" id="PRU00175"/>
    </source>
</evidence>
<feature type="region of interest" description="Disordered" evidence="5">
    <location>
        <begin position="1"/>
        <end position="97"/>
    </location>
</feature>
<keyword evidence="8" id="KW-1185">Reference proteome</keyword>
<evidence type="ECO:0000256" key="3">
    <source>
        <dbReference type="ARBA" id="ARBA00022833"/>
    </source>
</evidence>
<name>A0A9P4NME1_9PEZI</name>
<evidence type="ECO:0000313" key="8">
    <source>
        <dbReference type="Proteomes" id="UP000800235"/>
    </source>
</evidence>
<dbReference type="SMART" id="SM00184">
    <property type="entry name" value="RING"/>
    <property type="match status" value="1"/>
</dbReference>
<dbReference type="InterPro" id="IPR001841">
    <property type="entry name" value="Znf_RING"/>
</dbReference>
<dbReference type="OrthoDB" id="1630758at2759"/>
<comment type="caution">
    <text evidence="7">The sequence shown here is derived from an EMBL/GenBank/DDBJ whole genome shotgun (WGS) entry which is preliminary data.</text>
</comment>
<dbReference type="Gene3D" id="3.30.40.10">
    <property type="entry name" value="Zinc/RING finger domain, C3HC4 (zinc finger)"/>
    <property type="match status" value="1"/>
</dbReference>
<evidence type="ECO:0000256" key="5">
    <source>
        <dbReference type="SAM" id="MobiDB-lite"/>
    </source>
</evidence>
<dbReference type="SUPFAM" id="SSF57850">
    <property type="entry name" value="RING/U-box"/>
    <property type="match status" value="1"/>
</dbReference>
<dbReference type="GO" id="GO:0061630">
    <property type="term" value="F:ubiquitin protein ligase activity"/>
    <property type="evidence" value="ECO:0007669"/>
    <property type="project" value="TreeGrafter"/>
</dbReference>
<dbReference type="GO" id="GO:0008270">
    <property type="term" value="F:zinc ion binding"/>
    <property type="evidence" value="ECO:0007669"/>
    <property type="project" value="UniProtKB-KW"/>
</dbReference>
<dbReference type="PROSITE" id="PS00518">
    <property type="entry name" value="ZF_RING_1"/>
    <property type="match status" value="1"/>
</dbReference>
<evidence type="ECO:0000256" key="2">
    <source>
        <dbReference type="ARBA" id="ARBA00022771"/>
    </source>
</evidence>
<accession>A0A9P4NME1</accession>